<evidence type="ECO:0000313" key="2">
    <source>
        <dbReference type="EnsemblPlants" id="cds.evm.model.03.1278"/>
    </source>
</evidence>
<accession>A0A803P4N2</accession>
<dbReference type="EnsemblPlants" id="evm.model.03.1278">
    <property type="protein sequence ID" value="cds.evm.model.03.1278"/>
    <property type="gene ID" value="evm.TU.03.1278"/>
</dbReference>
<dbReference type="Proteomes" id="UP000596661">
    <property type="component" value="Chromosome 3"/>
</dbReference>
<sequence length="272" mass="30519">MSMAEEGKSECCRSKRAHPENELTAAAVERRCPKARCFVDRGILKMRPSGSSRGRAVTLKRKRTPGHAKASLNMPSLQGSPFHPLAISSAGKVGRLLCSEISLRAKRGLREKRPQRAYRPFLEPTTQLLFHSYSAKSMSPATNNWVRAGRGSRMRSTNSPARLAAQPRRARRAPHPTPEGRGDFAKKKVEEARQRLEPFHHELGGEANKKPSEEDHWVPSSKQRKIGRQWRRMTGLKEKQNCDCFMRLPNALLSIGAPGPKNIMMTLGHLSF</sequence>
<evidence type="ECO:0000256" key="1">
    <source>
        <dbReference type="SAM" id="MobiDB-lite"/>
    </source>
</evidence>
<dbReference type="AlphaFoldDB" id="A0A803P4N2"/>
<proteinExistence type="predicted"/>
<feature type="region of interest" description="Disordered" evidence="1">
    <location>
        <begin position="199"/>
        <end position="226"/>
    </location>
</feature>
<dbReference type="EMBL" id="UZAU01000290">
    <property type="status" value="NOT_ANNOTATED_CDS"/>
    <property type="molecule type" value="Genomic_DNA"/>
</dbReference>
<feature type="region of interest" description="Disordered" evidence="1">
    <location>
        <begin position="49"/>
        <end position="76"/>
    </location>
</feature>
<reference evidence="2" key="1">
    <citation type="submission" date="2018-11" db="EMBL/GenBank/DDBJ databases">
        <authorList>
            <person name="Grassa J C."/>
        </authorList>
    </citation>
    <scope>NUCLEOTIDE SEQUENCE [LARGE SCALE GENOMIC DNA]</scope>
</reference>
<dbReference type="Gramene" id="evm.model.03.1278">
    <property type="protein sequence ID" value="cds.evm.model.03.1278"/>
    <property type="gene ID" value="evm.TU.03.1278"/>
</dbReference>
<feature type="compositionally biased region" description="Basic and acidic residues" evidence="1">
    <location>
        <begin position="199"/>
        <end position="217"/>
    </location>
</feature>
<organism evidence="2 3">
    <name type="scientific">Cannabis sativa</name>
    <name type="common">Hemp</name>
    <name type="synonym">Marijuana</name>
    <dbReference type="NCBI Taxonomy" id="3483"/>
    <lineage>
        <taxon>Eukaryota</taxon>
        <taxon>Viridiplantae</taxon>
        <taxon>Streptophyta</taxon>
        <taxon>Embryophyta</taxon>
        <taxon>Tracheophyta</taxon>
        <taxon>Spermatophyta</taxon>
        <taxon>Magnoliopsida</taxon>
        <taxon>eudicotyledons</taxon>
        <taxon>Gunneridae</taxon>
        <taxon>Pentapetalae</taxon>
        <taxon>rosids</taxon>
        <taxon>fabids</taxon>
        <taxon>Rosales</taxon>
        <taxon>Cannabaceae</taxon>
        <taxon>Cannabis</taxon>
    </lineage>
</organism>
<reference evidence="2" key="2">
    <citation type="submission" date="2021-03" db="UniProtKB">
        <authorList>
            <consortium name="EnsemblPlants"/>
        </authorList>
    </citation>
    <scope>IDENTIFICATION</scope>
</reference>
<protein>
    <submittedName>
        <fullName evidence="2">Uncharacterized protein</fullName>
    </submittedName>
</protein>
<feature type="region of interest" description="Disordered" evidence="1">
    <location>
        <begin position="149"/>
        <end position="186"/>
    </location>
</feature>
<name>A0A803P4N2_CANSA</name>
<keyword evidence="3" id="KW-1185">Reference proteome</keyword>
<evidence type="ECO:0000313" key="3">
    <source>
        <dbReference type="Proteomes" id="UP000596661"/>
    </source>
</evidence>